<keyword evidence="3" id="KW-1185">Reference proteome</keyword>
<comment type="caution">
    <text evidence="2">The sequence shown here is derived from an EMBL/GenBank/DDBJ whole genome shotgun (WGS) entry which is preliminary data.</text>
</comment>
<feature type="compositionally biased region" description="Low complexity" evidence="1">
    <location>
        <begin position="223"/>
        <end position="233"/>
    </location>
</feature>
<dbReference type="AlphaFoldDB" id="A0A4Y9XWH4"/>
<feature type="region of interest" description="Disordered" evidence="1">
    <location>
        <begin position="223"/>
        <end position="251"/>
    </location>
</feature>
<evidence type="ECO:0000313" key="2">
    <source>
        <dbReference type="EMBL" id="TFY53717.1"/>
    </source>
</evidence>
<feature type="compositionally biased region" description="Polar residues" evidence="1">
    <location>
        <begin position="140"/>
        <end position="151"/>
    </location>
</feature>
<evidence type="ECO:0000313" key="3">
    <source>
        <dbReference type="Proteomes" id="UP000298327"/>
    </source>
</evidence>
<feature type="compositionally biased region" description="Basic residues" evidence="1">
    <location>
        <begin position="285"/>
        <end position="298"/>
    </location>
</feature>
<name>A0A4Y9XWH4_9AGAM</name>
<feature type="compositionally biased region" description="Polar residues" evidence="1">
    <location>
        <begin position="160"/>
        <end position="176"/>
    </location>
</feature>
<dbReference type="Proteomes" id="UP000298327">
    <property type="component" value="Unassembled WGS sequence"/>
</dbReference>
<sequence length="706" mass="75003">MRTAPPRQRLPAAAPSLATRTHARTHLHQPTFSHARVDDAIAIETARERAAATAGASLMQHVQRVAAPPTTDVSPSIYLVASSPLPHQCSIYAPWPAPLRSARKSLRPRHHTPPRVLPLHRPHSLCCCLMPRSHCLRAPSAQSVPSRQRQPNRAARVVSSLPSVRSAPSPSLTRSVPASFPRAAVPSHSRSRAHRHRHRPPVLSNRPSACKLAALAAGCTSAARARADPTAPGRRTRTNARATPRRHRRPRWTTVRRCCSMSYDAAAPTPMTPTFHLQAQPRARDAHHRTHLHSHTRTSARSSASTSLAPRPSLPRFRLALLLLGPASTAPTDPPCPSSHSPRLAHLRLHPHAPSHAPASPAFASTLTRHRLSPPPHLPPPSCATHAPFLPRSPPVLSRLQPAFSRDALCACTVVPPAGSVLICDPAAGSISTRQPVAAVAGRATGNHEAALPPCTTPVTRSPSARASPLPLAPSPSPNAALMLPSTAYSDLLLDTRAHELLKHAIGHAIVRHVQDKLHRQPAWCAQPRRADEVENEVRAVERIDREAVGGVQQPDAFGTGDAAFDGGRARGQLEMLRDLDERGAVQEAVGEPHHALASPPPSCAGAIAVMRALPLASLPRLRKGPPFTGACCALSPICARAPSPSCVRSLGDCQRNPSRAPPQTIVLPSFLSCGLKGQGCICAYGISFVCAIALAHCGGGSGSMG</sequence>
<feature type="compositionally biased region" description="Basic residues" evidence="1">
    <location>
        <begin position="189"/>
        <end position="200"/>
    </location>
</feature>
<proteinExistence type="predicted"/>
<reference evidence="2 3" key="1">
    <citation type="submission" date="2019-02" db="EMBL/GenBank/DDBJ databases">
        <title>Genome sequencing of the rare red list fungi Dentipellis fragilis.</title>
        <authorList>
            <person name="Buettner E."/>
            <person name="Kellner H."/>
        </authorList>
    </citation>
    <scope>NUCLEOTIDE SEQUENCE [LARGE SCALE GENOMIC DNA]</scope>
    <source>
        <strain evidence="2 3">DSM 105465</strain>
    </source>
</reference>
<evidence type="ECO:0000256" key="1">
    <source>
        <dbReference type="SAM" id="MobiDB-lite"/>
    </source>
</evidence>
<feature type="compositionally biased region" description="Low complexity" evidence="1">
    <location>
        <begin position="299"/>
        <end position="311"/>
    </location>
</feature>
<dbReference type="EMBL" id="SEOQ01001114">
    <property type="protein sequence ID" value="TFY53717.1"/>
    <property type="molecule type" value="Genomic_DNA"/>
</dbReference>
<protein>
    <submittedName>
        <fullName evidence="2">Uncharacterized protein</fullName>
    </submittedName>
</protein>
<organism evidence="2 3">
    <name type="scientific">Dentipellis fragilis</name>
    <dbReference type="NCBI Taxonomy" id="205917"/>
    <lineage>
        <taxon>Eukaryota</taxon>
        <taxon>Fungi</taxon>
        <taxon>Dikarya</taxon>
        <taxon>Basidiomycota</taxon>
        <taxon>Agaricomycotina</taxon>
        <taxon>Agaricomycetes</taxon>
        <taxon>Russulales</taxon>
        <taxon>Hericiaceae</taxon>
        <taxon>Dentipellis</taxon>
    </lineage>
</organism>
<feature type="region of interest" description="Disordered" evidence="1">
    <location>
        <begin position="449"/>
        <end position="475"/>
    </location>
</feature>
<feature type="compositionally biased region" description="Basic residues" evidence="1">
    <location>
        <begin position="234"/>
        <end position="251"/>
    </location>
</feature>
<feature type="region of interest" description="Disordered" evidence="1">
    <location>
        <begin position="140"/>
        <end position="205"/>
    </location>
</feature>
<feature type="region of interest" description="Disordered" evidence="1">
    <location>
        <begin position="284"/>
        <end position="311"/>
    </location>
</feature>
<gene>
    <name evidence="2" type="ORF">EVG20_g9992</name>
</gene>
<accession>A0A4Y9XWH4</accession>